<organism evidence="2 3">
    <name type="scientific">Actinomycetospora lemnae</name>
    <dbReference type="NCBI Taxonomy" id="3019891"/>
    <lineage>
        <taxon>Bacteria</taxon>
        <taxon>Bacillati</taxon>
        <taxon>Actinomycetota</taxon>
        <taxon>Actinomycetes</taxon>
        <taxon>Pseudonocardiales</taxon>
        <taxon>Pseudonocardiaceae</taxon>
        <taxon>Actinomycetospora</taxon>
    </lineage>
</organism>
<dbReference type="Proteomes" id="UP001300763">
    <property type="component" value="Unassembled WGS sequence"/>
</dbReference>
<evidence type="ECO:0000313" key="3">
    <source>
        <dbReference type="Proteomes" id="UP001300763"/>
    </source>
</evidence>
<protein>
    <recommendedName>
        <fullName evidence="4">Secreted protein</fullName>
    </recommendedName>
</protein>
<evidence type="ECO:0008006" key="4">
    <source>
        <dbReference type="Google" id="ProtNLM"/>
    </source>
</evidence>
<feature type="chain" id="PRO_5047058121" description="Secreted protein" evidence="1">
    <location>
        <begin position="28"/>
        <end position="124"/>
    </location>
</feature>
<keyword evidence="3" id="KW-1185">Reference proteome</keyword>
<sequence length="124" mass="12251">MRYATSVLVAGSLALGGGFLAAPSASAATPAVGPATASVAAVPSWCPLGTHSGPGGGCRGGSVNDNERLNRSLAETGRMYADATECALKSVGKSVVKNRKKPSVPGIAGGTVSPAFKCGREKGY</sequence>
<proteinExistence type="predicted"/>
<dbReference type="EMBL" id="JAQZAO010000005">
    <property type="protein sequence ID" value="MDD7966560.1"/>
    <property type="molecule type" value="Genomic_DNA"/>
</dbReference>
<evidence type="ECO:0000313" key="2">
    <source>
        <dbReference type="EMBL" id="MDD7966560.1"/>
    </source>
</evidence>
<name>A0ABT5SVR2_9PSEU</name>
<feature type="signal peptide" evidence="1">
    <location>
        <begin position="1"/>
        <end position="27"/>
    </location>
</feature>
<dbReference type="RefSeq" id="WP_274201065.1">
    <property type="nucleotide sequence ID" value="NZ_JAQZAO010000005.1"/>
</dbReference>
<reference evidence="2 3" key="1">
    <citation type="submission" date="2023-02" db="EMBL/GenBank/DDBJ databases">
        <title>Genome sequencing required for Actinomycetospora new species description.</title>
        <authorList>
            <person name="Saimee Y."/>
            <person name="Duangmal K."/>
        </authorList>
    </citation>
    <scope>NUCLEOTIDE SEQUENCE [LARGE SCALE GENOMIC DNA]</scope>
    <source>
        <strain evidence="2 3">DW7H6</strain>
    </source>
</reference>
<evidence type="ECO:0000256" key="1">
    <source>
        <dbReference type="SAM" id="SignalP"/>
    </source>
</evidence>
<accession>A0ABT5SVR2</accession>
<gene>
    <name evidence="2" type="ORF">PGB27_14580</name>
</gene>
<keyword evidence="1" id="KW-0732">Signal</keyword>
<comment type="caution">
    <text evidence="2">The sequence shown here is derived from an EMBL/GenBank/DDBJ whole genome shotgun (WGS) entry which is preliminary data.</text>
</comment>